<name>A0A8H3W7B0_9PEZI</name>
<dbReference type="EMBL" id="WOWK01000074">
    <property type="protein sequence ID" value="KAF0321165.1"/>
    <property type="molecule type" value="Genomic_DNA"/>
</dbReference>
<dbReference type="Proteomes" id="UP000434172">
    <property type="component" value="Unassembled WGS sequence"/>
</dbReference>
<reference evidence="1 2" key="1">
    <citation type="submission" date="2019-12" db="EMBL/GenBank/DDBJ databases">
        <title>A genome sequence resource for the geographically widespread anthracnose pathogen Colletotrichum asianum.</title>
        <authorList>
            <person name="Meng Y."/>
        </authorList>
    </citation>
    <scope>NUCLEOTIDE SEQUENCE [LARGE SCALE GENOMIC DNA]</scope>
    <source>
        <strain evidence="1 2">ICMP 18580</strain>
    </source>
</reference>
<dbReference type="AlphaFoldDB" id="A0A8H3W7B0"/>
<sequence>MSYRRPHPRRRLDSRPRPPIPSLTLICLGYSVSIQHAWLPIRRQPMPRVPPPINMGSCDTSLNSPNPPSVLVRPPVCFTPLPQDLAFLCRLANIHLTRLGPEVDSCSSLTRWLPLLRCLSITLLPAACLPVSRR</sequence>
<accession>A0A8H3W7B0</accession>
<comment type="caution">
    <text evidence="1">The sequence shown here is derived from an EMBL/GenBank/DDBJ whole genome shotgun (WGS) entry which is preliminary data.</text>
</comment>
<protein>
    <submittedName>
        <fullName evidence="1">Uncharacterized protein</fullName>
    </submittedName>
</protein>
<evidence type="ECO:0000313" key="2">
    <source>
        <dbReference type="Proteomes" id="UP000434172"/>
    </source>
</evidence>
<evidence type="ECO:0000313" key="1">
    <source>
        <dbReference type="EMBL" id="KAF0321165.1"/>
    </source>
</evidence>
<gene>
    <name evidence="1" type="ORF">GQ607_011570</name>
</gene>
<proteinExistence type="predicted"/>
<keyword evidence="2" id="KW-1185">Reference proteome</keyword>
<organism evidence="1 2">
    <name type="scientific">Colletotrichum asianum</name>
    <dbReference type="NCBI Taxonomy" id="702518"/>
    <lineage>
        <taxon>Eukaryota</taxon>
        <taxon>Fungi</taxon>
        <taxon>Dikarya</taxon>
        <taxon>Ascomycota</taxon>
        <taxon>Pezizomycotina</taxon>
        <taxon>Sordariomycetes</taxon>
        <taxon>Hypocreomycetidae</taxon>
        <taxon>Glomerellales</taxon>
        <taxon>Glomerellaceae</taxon>
        <taxon>Colletotrichum</taxon>
        <taxon>Colletotrichum gloeosporioides species complex</taxon>
    </lineage>
</organism>